<protein>
    <submittedName>
        <fullName evidence="1">Uncharacterized protein</fullName>
    </submittedName>
</protein>
<proteinExistence type="predicted"/>
<dbReference type="AlphaFoldDB" id="A0AAD3XS00"/>
<keyword evidence="2" id="KW-1185">Reference proteome</keyword>
<reference evidence="1" key="1">
    <citation type="submission" date="2023-05" db="EMBL/GenBank/DDBJ databases">
        <title>Nepenthes gracilis genome sequencing.</title>
        <authorList>
            <person name="Fukushima K."/>
        </authorList>
    </citation>
    <scope>NUCLEOTIDE SEQUENCE</scope>
    <source>
        <strain evidence="1">SING2019-196</strain>
    </source>
</reference>
<comment type="caution">
    <text evidence="1">The sequence shown here is derived from an EMBL/GenBank/DDBJ whole genome shotgun (WGS) entry which is preliminary data.</text>
</comment>
<evidence type="ECO:0000313" key="1">
    <source>
        <dbReference type="EMBL" id="GMH14311.1"/>
    </source>
</evidence>
<dbReference type="EMBL" id="BSYO01000013">
    <property type="protein sequence ID" value="GMH14311.1"/>
    <property type="molecule type" value="Genomic_DNA"/>
</dbReference>
<evidence type="ECO:0000313" key="2">
    <source>
        <dbReference type="Proteomes" id="UP001279734"/>
    </source>
</evidence>
<sequence>MNVAADVTRSLPMRPEPTPHMASLLAPVTLVEFVANCVRHQHSPLEAAQLLESQRKVVHVDASMILGLVPSSCYSKAVKFQLPRLDACHTIKVSLKMVVCKEQMTKGLHSNI</sequence>
<name>A0AAD3XS00_NEPGR</name>
<accession>A0AAD3XS00</accession>
<gene>
    <name evidence="1" type="ORF">Nepgr_016152</name>
</gene>
<dbReference type="Proteomes" id="UP001279734">
    <property type="component" value="Unassembled WGS sequence"/>
</dbReference>
<organism evidence="1 2">
    <name type="scientific">Nepenthes gracilis</name>
    <name type="common">Slender pitcher plant</name>
    <dbReference type="NCBI Taxonomy" id="150966"/>
    <lineage>
        <taxon>Eukaryota</taxon>
        <taxon>Viridiplantae</taxon>
        <taxon>Streptophyta</taxon>
        <taxon>Embryophyta</taxon>
        <taxon>Tracheophyta</taxon>
        <taxon>Spermatophyta</taxon>
        <taxon>Magnoliopsida</taxon>
        <taxon>eudicotyledons</taxon>
        <taxon>Gunneridae</taxon>
        <taxon>Pentapetalae</taxon>
        <taxon>Caryophyllales</taxon>
        <taxon>Nepenthaceae</taxon>
        <taxon>Nepenthes</taxon>
    </lineage>
</organism>